<evidence type="ECO:0000313" key="2">
    <source>
        <dbReference type="Proteomes" id="UP000828251"/>
    </source>
</evidence>
<accession>A0A9D3VIY4</accession>
<sequence>MDNENKYFLAKFQNCEDFEKVFSKGQIIYGLYLTVKLWSVHFNPTRPFPSMVMSWICLPGLSGHIYNWKVLWKIRMMVGKVVKLNLNTTNGARGRFARMAVYVNLHDLLVSQVWINGVLQRV</sequence>
<comment type="caution">
    <text evidence="1">The sequence shown here is derived from an EMBL/GenBank/DDBJ whole genome shotgun (WGS) entry which is preliminary data.</text>
</comment>
<dbReference type="Proteomes" id="UP000828251">
    <property type="component" value="Unassembled WGS sequence"/>
</dbReference>
<protein>
    <recommendedName>
        <fullName evidence="3">DUF4283 domain-containing protein</fullName>
    </recommendedName>
</protein>
<dbReference type="EMBL" id="JAIQCV010000007">
    <property type="protein sequence ID" value="KAH1084135.1"/>
    <property type="molecule type" value="Genomic_DNA"/>
</dbReference>
<name>A0A9D3VIY4_9ROSI</name>
<dbReference type="PANTHER" id="PTHR31286:SF173">
    <property type="entry name" value="DUF4283 DOMAIN-CONTAINING PROTEIN"/>
    <property type="match status" value="1"/>
</dbReference>
<dbReference type="AlphaFoldDB" id="A0A9D3VIY4"/>
<evidence type="ECO:0000313" key="1">
    <source>
        <dbReference type="EMBL" id="KAH1084135.1"/>
    </source>
</evidence>
<proteinExistence type="predicted"/>
<keyword evidence="2" id="KW-1185">Reference proteome</keyword>
<gene>
    <name evidence="1" type="ORF">J1N35_023896</name>
</gene>
<dbReference type="OrthoDB" id="1436220at2759"/>
<dbReference type="InterPro" id="IPR040256">
    <property type="entry name" value="At4g02000-like"/>
</dbReference>
<evidence type="ECO:0008006" key="3">
    <source>
        <dbReference type="Google" id="ProtNLM"/>
    </source>
</evidence>
<reference evidence="1 2" key="1">
    <citation type="journal article" date="2021" name="Plant Biotechnol. J.">
        <title>Multi-omics assisted identification of the key and species-specific regulatory components of drought-tolerant mechanisms in Gossypium stocksii.</title>
        <authorList>
            <person name="Yu D."/>
            <person name="Ke L."/>
            <person name="Zhang D."/>
            <person name="Wu Y."/>
            <person name="Sun Y."/>
            <person name="Mei J."/>
            <person name="Sun J."/>
            <person name="Sun Y."/>
        </authorList>
    </citation>
    <scope>NUCLEOTIDE SEQUENCE [LARGE SCALE GENOMIC DNA]</scope>
    <source>
        <strain evidence="2">cv. E1</strain>
        <tissue evidence="1">Leaf</tissue>
    </source>
</reference>
<organism evidence="1 2">
    <name type="scientific">Gossypium stocksii</name>
    <dbReference type="NCBI Taxonomy" id="47602"/>
    <lineage>
        <taxon>Eukaryota</taxon>
        <taxon>Viridiplantae</taxon>
        <taxon>Streptophyta</taxon>
        <taxon>Embryophyta</taxon>
        <taxon>Tracheophyta</taxon>
        <taxon>Spermatophyta</taxon>
        <taxon>Magnoliopsida</taxon>
        <taxon>eudicotyledons</taxon>
        <taxon>Gunneridae</taxon>
        <taxon>Pentapetalae</taxon>
        <taxon>rosids</taxon>
        <taxon>malvids</taxon>
        <taxon>Malvales</taxon>
        <taxon>Malvaceae</taxon>
        <taxon>Malvoideae</taxon>
        <taxon>Gossypium</taxon>
    </lineage>
</organism>
<dbReference type="PANTHER" id="PTHR31286">
    <property type="entry name" value="GLYCINE-RICH CELL WALL STRUCTURAL PROTEIN 1.8-LIKE"/>
    <property type="match status" value="1"/>
</dbReference>